<protein>
    <submittedName>
        <fullName evidence="5">Uncharacterized protein</fullName>
    </submittedName>
</protein>
<sequence>MLAGGTAQLLRAQFKVDGMRHLSYPLRVLSIVGAWKRVGILERFRGPWLVARTV</sequence>
<proteinExistence type="predicted"/>
<evidence type="ECO:0000256" key="3">
    <source>
        <dbReference type="ARBA" id="ARBA00022989"/>
    </source>
</evidence>
<dbReference type="GO" id="GO:0016020">
    <property type="term" value="C:membrane"/>
    <property type="evidence" value="ECO:0007669"/>
    <property type="project" value="UniProtKB-SubCell"/>
</dbReference>
<dbReference type="Proteomes" id="UP000297739">
    <property type="component" value="Unassembled WGS sequence"/>
</dbReference>
<dbReference type="OrthoDB" id="7960583at2"/>
<comment type="subcellular location">
    <subcellularLocation>
        <location evidence="1">Membrane</location>
        <topology evidence="1">Multi-pass membrane protein</topology>
    </subcellularLocation>
</comment>
<evidence type="ECO:0000256" key="4">
    <source>
        <dbReference type="ARBA" id="ARBA00023136"/>
    </source>
</evidence>
<dbReference type="EMBL" id="SRLD01000006">
    <property type="protein sequence ID" value="TGE18569.1"/>
    <property type="molecule type" value="Genomic_DNA"/>
</dbReference>
<accession>A0A4Z0PPC9</accession>
<dbReference type="InterPro" id="IPR032808">
    <property type="entry name" value="DoxX"/>
</dbReference>
<keyword evidence="4" id="KW-0472">Membrane</keyword>
<comment type="caution">
    <text evidence="5">The sequence shown here is derived from an EMBL/GenBank/DDBJ whole genome shotgun (WGS) entry which is preliminary data.</text>
</comment>
<dbReference type="Pfam" id="PF13564">
    <property type="entry name" value="DoxX_2"/>
    <property type="match status" value="1"/>
</dbReference>
<keyword evidence="2" id="KW-0812">Transmembrane</keyword>
<name>A0A4Z0PPC9_9BACT</name>
<dbReference type="AlphaFoldDB" id="A0A4Z0PPC9"/>
<keyword evidence="3" id="KW-1133">Transmembrane helix</keyword>
<evidence type="ECO:0000256" key="2">
    <source>
        <dbReference type="ARBA" id="ARBA00022692"/>
    </source>
</evidence>
<evidence type="ECO:0000313" key="5">
    <source>
        <dbReference type="EMBL" id="TGE18569.1"/>
    </source>
</evidence>
<gene>
    <name evidence="5" type="ORF">E5J99_04505</name>
</gene>
<evidence type="ECO:0000256" key="1">
    <source>
        <dbReference type="ARBA" id="ARBA00004141"/>
    </source>
</evidence>
<reference evidence="5 6" key="1">
    <citation type="submission" date="2019-04" db="EMBL/GenBank/DDBJ databases">
        <authorList>
            <person name="Feng G."/>
            <person name="Zhang J."/>
            <person name="Zhu H."/>
        </authorList>
    </citation>
    <scope>NUCLEOTIDE SEQUENCE [LARGE SCALE GENOMIC DNA]</scope>
    <source>
        <strain evidence="5 6">JCM 17223</strain>
    </source>
</reference>
<evidence type="ECO:0000313" key="6">
    <source>
        <dbReference type="Proteomes" id="UP000297739"/>
    </source>
</evidence>
<organism evidence="5 6">
    <name type="scientific">Hymenobacter elongatus</name>
    <dbReference type="NCBI Taxonomy" id="877208"/>
    <lineage>
        <taxon>Bacteria</taxon>
        <taxon>Pseudomonadati</taxon>
        <taxon>Bacteroidota</taxon>
        <taxon>Cytophagia</taxon>
        <taxon>Cytophagales</taxon>
        <taxon>Hymenobacteraceae</taxon>
        <taxon>Hymenobacter</taxon>
    </lineage>
</organism>
<keyword evidence="6" id="KW-1185">Reference proteome</keyword>